<gene>
    <name evidence="3" type="ORF">IWQ62_005595</name>
</gene>
<protein>
    <recommendedName>
        <fullName evidence="2">Oxidoreductase-like domain-containing protein</fullName>
    </recommendedName>
</protein>
<dbReference type="OrthoDB" id="5591725at2759"/>
<dbReference type="Pfam" id="PF09791">
    <property type="entry name" value="Oxidored-like"/>
    <property type="match status" value="1"/>
</dbReference>
<dbReference type="InterPro" id="IPR039251">
    <property type="entry name" value="OXLD1"/>
</dbReference>
<sequence>MGKSVGIGRSTNPQVLEYLQEVARLKEKAQQHAPKCEPASDQTNLTTTLSTQPEPCLVGIYKENGTLKLRLPRTPTPPGPDDCCQSGCTPCILESYQDELLAHKQVVAALQEEYTAQLKQYDGSVPEITSDSPGTKSALLSTRNPLSEDDQTGKPLLVSKFQPFVATQVDTINHNSIRVICKPIIQPDRSSSQPLSIHAGYHVFLR</sequence>
<dbReference type="Proteomes" id="UP001150925">
    <property type="component" value="Unassembled WGS sequence"/>
</dbReference>
<accession>A0A9W8E4K1</accession>
<evidence type="ECO:0000259" key="2">
    <source>
        <dbReference type="Pfam" id="PF09791"/>
    </source>
</evidence>
<proteinExistence type="predicted"/>
<dbReference type="EMBL" id="JANBPY010002403">
    <property type="protein sequence ID" value="KAJ1955148.1"/>
    <property type="molecule type" value="Genomic_DNA"/>
</dbReference>
<evidence type="ECO:0000313" key="4">
    <source>
        <dbReference type="Proteomes" id="UP001150925"/>
    </source>
</evidence>
<feature type="compositionally biased region" description="Polar residues" evidence="1">
    <location>
        <begin position="127"/>
        <end position="145"/>
    </location>
</feature>
<comment type="caution">
    <text evidence="3">The sequence shown here is derived from an EMBL/GenBank/DDBJ whole genome shotgun (WGS) entry which is preliminary data.</text>
</comment>
<feature type="region of interest" description="Disordered" evidence="1">
    <location>
        <begin position="125"/>
        <end position="153"/>
    </location>
</feature>
<reference evidence="3" key="1">
    <citation type="submission" date="2022-07" db="EMBL/GenBank/DDBJ databases">
        <title>Phylogenomic reconstructions and comparative analyses of Kickxellomycotina fungi.</title>
        <authorList>
            <person name="Reynolds N.K."/>
            <person name="Stajich J.E."/>
            <person name="Barry K."/>
            <person name="Grigoriev I.V."/>
            <person name="Crous P."/>
            <person name="Smith M.E."/>
        </authorList>
    </citation>
    <scope>NUCLEOTIDE SEQUENCE</scope>
    <source>
        <strain evidence="3">RSA 1196</strain>
    </source>
</reference>
<organism evidence="3 4">
    <name type="scientific">Dispira parvispora</name>
    <dbReference type="NCBI Taxonomy" id="1520584"/>
    <lineage>
        <taxon>Eukaryota</taxon>
        <taxon>Fungi</taxon>
        <taxon>Fungi incertae sedis</taxon>
        <taxon>Zoopagomycota</taxon>
        <taxon>Kickxellomycotina</taxon>
        <taxon>Dimargaritomycetes</taxon>
        <taxon>Dimargaritales</taxon>
        <taxon>Dimargaritaceae</taxon>
        <taxon>Dispira</taxon>
    </lineage>
</organism>
<dbReference type="PANTHER" id="PTHR21193:SF3">
    <property type="entry name" value="OXIDOREDUCTASE-LIKE DOMAIN-CONTAINING PROTEIN 1"/>
    <property type="match status" value="1"/>
</dbReference>
<dbReference type="InterPro" id="IPR019180">
    <property type="entry name" value="Oxidoreductase-like_N"/>
</dbReference>
<keyword evidence="4" id="KW-1185">Reference proteome</keyword>
<dbReference type="AlphaFoldDB" id="A0A9W8E4K1"/>
<evidence type="ECO:0000256" key="1">
    <source>
        <dbReference type="SAM" id="MobiDB-lite"/>
    </source>
</evidence>
<dbReference type="PANTHER" id="PTHR21193">
    <property type="entry name" value="OXIDOREDUCTASE-LIKE DOMAIN-CONTAINING PROTEIN 1"/>
    <property type="match status" value="1"/>
</dbReference>
<name>A0A9W8E4K1_9FUNG</name>
<feature type="domain" description="Oxidoreductase-like" evidence="2">
    <location>
        <begin position="71"/>
        <end position="107"/>
    </location>
</feature>
<evidence type="ECO:0000313" key="3">
    <source>
        <dbReference type="EMBL" id="KAJ1955148.1"/>
    </source>
</evidence>